<evidence type="ECO:0000256" key="7">
    <source>
        <dbReference type="RuleBase" id="RU003707"/>
    </source>
</evidence>
<evidence type="ECO:0000256" key="4">
    <source>
        <dbReference type="ARBA" id="ARBA00022990"/>
    </source>
</evidence>
<dbReference type="InterPro" id="IPR029045">
    <property type="entry name" value="ClpP/crotonase-like_dom_sf"/>
</dbReference>
<evidence type="ECO:0000256" key="1">
    <source>
        <dbReference type="ARBA" id="ARBA00004173"/>
    </source>
</evidence>
<dbReference type="GO" id="GO:0003723">
    <property type="term" value="F:RNA binding"/>
    <property type="evidence" value="ECO:0007669"/>
    <property type="project" value="UniProtKB-ARBA"/>
</dbReference>
<evidence type="ECO:0000256" key="6">
    <source>
        <dbReference type="ARBA" id="ARBA00023239"/>
    </source>
</evidence>
<evidence type="ECO:0000256" key="2">
    <source>
        <dbReference type="ARBA" id="ARBA00005254"/>
    </source>
</evidence>
<protein>
    <recommendedName>
        <fullName evidence="10">Methylglutaconyl-CoA hydratase, mitochondrial</fullName>
    </recommendedName>
</protein>
<dbReference type="InterPro" id="IPR001753">
    <property type="entry name" value="Enoyl-CoA_hydra/iso"/>
</dbReference>
<proteinExistence type="inferred from homology"/>
<dbReference type="Proteomes" id="UP001168821">
    <property type="component" value="Unassembled WGS sequence"/>
</dbReference>
<gene>
    <name evidence="8" type="ORF">Zmor_025589</name>
</gene>
<comment type="caution">
    <text evidence="8">The sequence shown here is derived from an EMBL/GenBank/DDBJ whole genome shotgun (WGS) entry which is preliminary data.</text>
</comment>
<dbReference type="Gene3D" id="1.10.12.10">
    <property type="entry name" value="Lyase 2-enoyl-coa Hydratase, Chain A, domain 2"/>
    <property type="match status" value="1"/>
</dbReference>
<keyword evidence="4" id="KW-0007">Acetylation</keyword>
<evidence type="ECO:0008006" key="10">
    <source>
        <dbReference type="Google" id="ProtNLM"/>
    </source>
</evidence>
<keyword evidence="9" id="KW-1185">Reference proteome</keyword>
<evidence type="ECO:0000313" key="9">
    <source>
        <dbReference type="Proteomes" id="UP001168821"/>
    </source>
</evidence>
<dbReference type="GO" id="GO:0006635">
    <property type="term" value="P:fatty acid beta-oxidation"/>
    <property type="evidence" value="ECO:0007669"/>
    <property type="project" value="TreeGrafter"/>
</dbReference>
<dbReference type="GO" id="GO:0004300">
    <property type="term" value="F:enoyl-CoA hydratase activity"/>
    <property type="evidence" value="ECO:0007669"/>
    <property type="project" value="UniProtKB-ARBA"/>
</dbReference>
<dbReference type="InterPro" id="IPR018376">
    <property type="entry name" value="Enoyl-CoA_hyd/isom_CS"/>
</dbReference>
<name>A0AA38HUE2_9CUCU</name>
<comment type="subcellular location">
    <subcellularLocation>
        <location evidence="1">Mitochondrion</location>
    </subcellularLocation>
</comment>
<evidence type="ECO:0000313" key="8">
    <source>
        <dbReference type="EMBL" id="KAJ3642837.1"/>
    </source>
</evidence>
<reference evidence="8" key="1">
    <citation type="journal article" date="2023" name="G3 (Bethesda)">
        <title>Whole genome assemblies of Zophobas morio and Tenebrio molitor.</title>
        <authorList>
            <person name="Kaur S."/>
            <person name="Stinson S.A."/>
            <person name="diCenzo G.C."/>
        </authorList>
    </citation>
    <scope>NUCLEOTIDE SEQUENCE</scope>
    <source>
        <strain evidence="8">QUZm001</strain>
    </source>
</reference>
<keyword evidence="5" id="KW-0496">Mitochondrion</keyword>
<dbReference type="FunFam" id="3.90.226.10:FF:000022">
    <property type="entry name" value="methylglutaconyl-CoA hydratase, mitochondrial isoform X1"/>
    <property type="match status" value="1"/>
</dbReference>
<dbReference type="PANTHER" id="PTHR11941:SF171">
    <property type="entry name" value="SD19268P"/>
    <property type="match status" value="1"/>
</dbReference>
<dbReference type="FunFam" id="1.10.12.10:FF:000001">
    <property type="entry name" value="Probable enoyl-CoA hydratase, mitochondrial"/>
    <property type="match status" value="1"/>
</dbReference>
<dbReference type="GO" id="GO:0005739">
    <property type="term" value="C:mitochondrion"/>
    <property type="evidence" value="ECO:0007669"/>
    <property type="project" value="UniProtKB-SubCell"/>
</dbReference>
<evidence type="ECO:0000256" key="5">
    <source>
        <dbReference type="ARBA" id="ARBA00023128"/>
    </source>
</evidence>
<comment type="similarity">
    <text evidence="2 7">Belongs to the enoyl-CoA hydratase/isomerase family.</text>
</comment>
<dbReference type="EMBL" id="JALNTZ010000008">
    <property type="protein sequence ID" value="KAJ3642837.1"/>
    <property type="molecule type" value="Genomic_DNA"/>
</dbReference>
<dbReference type="InterPro" id="IPR014748">
    <property type="entry name" value="Enoyl-CoA_hydra_C"/>
</dbReference>
<accession>A0AA38HUE2</accession>
<dbReference type="Gene3D" id="3.90.226.10">
    <property type="entry name" value="2-enoyl-CoA Hydratase, Chain A, domain 1"/>
    <property type="match status" value="1"/>
</dbReference>
<evidence type="ECO:0000256" key="3">
    <source>
        <dbReference type="ARBA" id="ARBA00022946"/>
    </source>
</evidence>
<dbReference type="CDD" id="cd06558">
    <property type="entry name" value="crotonase-like"/>
    <property type="match status" value="1"/>
</dbReference>
<dbReference type="SUPFAM" id="SSF52096">
    <property type="entry name" value="ClpP/crotonase"/>
    <property type="match status" value="1"/>
</dbReference>
<dbReference type="PANTHER" id="PTHR11941">
    <property type="entry name" value="ENOYL-COA HYDRATASE-RELATED"/>
    <property type="match status" value="1"/>
</dbReference>
<sequence length="289" mass="31406">MFALRHLQKLPKNPVYAHRKISQTSDLVTQNLPNSDEGITVFGFNRPQQKNSFGTKLVRELQNAIQKINFDTTARVLIVRSLVPGVFCAGADLKERLSMPQEQVAQFVSNLRSIMDQIQNLPIPVIAALDGVAVGGGLELSLACDIRVAANDAKMGLVESKLAIIPGAGGTQRLPRLVGPSIAKELIFTARVINGDHAYKLGVVNHVVPQNTNSDAAYLKSLELAREILPNGPVAIRMAKKAINRGLEADLSTGLAIEEACYAQVIPTKDRLEGLQAFNDKRKPNYIGQ</sequence>
<keyword evidence="6" id="KW-0456">Lyase</keyword>
<organism evidence="8 9">
    <name type="scientific">Zophobas morio</name>
    <dbReference type="NCBI Taxonomy" id="2755281"/>
    <lineage>
        <taxon>Eukaryota</taxon>
        <taxon>Metazoa</taxon>
        <taxon>Ecdysozoa</taxon>
        <taxon>Arthropoda</taxon>
        <taxon>Hexapoda</taxon>
        <taxon>Insecta</taxon>
        <taxon>Pterygota</taxon>
        <taxon>Neoptera</taxon>
        <taxon>Endopterygota</taxon>
        <taxon>Coleoptera</taxon>
        <taxon>Polyphaga</taxon>
        <taxon>Cucujiformia</taxon>
        <taxon>Tenebrionidae</taxon>
        <taxon>Zophobas</taxon>
    </lineage>
</organism>
<keyword evidence="3" id="KW-0809">Transit peptide</keyword>
<dbReference type="Pfam" id="PF00378">
    <property type="entry name" value="ECH_1"/>
    <property type="match status" value="1"/>
</dbReference>
<dbReference type="PROSITE" id="PS00166">
    <property type="entry name" value="ENOYL_COA_HYDRATASE"/>
    <property type="match status" value="1"/>
</dbReference>
<dbReference type="AlphaFoldDB" id="A0AA38HUE2"/>